<evidence type="ECO:0000313" key="2">
    <source>
        <dbReference type="EMBL" id="KAJ3483669.1"/>
    </source>
</evidence>
<gene>
    <name evidence="2" type="ORF">NLI96_g6160</name>
</gene>
<comment type="caution">
    <text evidence="2">The sequence shown here is derived from an EMBL/GenBank/DDBJ whole genome shotgun (WGS) entry which is preliminary data.</text>
</comment>
<proteinExistence type="predicted"/>
<dbReference type="EMBL" id="JANAWD010000219">
    <property type="protein sequence ID" value="KAJ3483669.1"/>
    <property type="molecule type" value="Genomic_DNA"/>
</dbReference>
<protein>
    <recommendedName>
        <fullName evidence="4">BTB domain-containing protein</fullName>
    </recommendedName>
</protein>
<evidence type="ECO:0008006" key="4">
    <source>
        <dbReference type="Google" id="ProtNLM"/>
    </source>
</evidence>
<dbReference type="AlphaFoldDB" id="A0AAD5YD93"/>
<accession>A0AAD5YD93</accession>
<evidence type="ECO:0000256" key="1">
    <source>
        <dbReference type="SAM" id="MobiDB-lite"/>
    </source>
</evidence>
<organism evidence="2 3">
    <name type="scientific">Meripilus lineatus</name>
    <dbReference type="NCBI Taxonomy" id="2056292"/>
    <lineage>
        <taxon>Eukaryota</taxon>
        <taxon>Fungi</taxon>
        <taxon>Dikarya</taxon>
        <taxon>Basidiomycota</taxon>
        <taxon>Agaricomycotina</taxon>
        <taxon>Agaricomycetes</taxon>
        <taxon>Polyporales</taxon>
        <taxon>Meripilaceae</taxon>
        <taxon>Meripilus</taxon>
    </lineage>
</organism>
<keyword evidence="3" id="KW-1185">Reference proteome</keyword>
<evidence type="ECO:0000313" key="3">
    <source>
        <dbReference type="Proteomes" id="UP001212997"/>
    </source>
</evidence>
<dbReference type="Proteomes" id="UP001212997">
    <property type="component" value="Unassembled WGS sequence"/>
</dbReference>
<sequence length="307" mass="34947">MAESTDAQQPGCDKGSSPTISPKVAPPPFDKLNANLILRSSDWVDFRVRRGIMEEVSTMFEDMLSIPQPQGQDNSKDVGYDGDVPIVQLTEHSSVLLPVLQLCYPGLGSLSVPKDSIVAVYEASRKYMMDWPMKRTLDQLMEWAQTEPYRVYAIAAKFQSIDLLRFAAKQTLRFPNSIPYCEEWEDITAGTLHRLIKYRQAHVDAMMRQMRSLFIPRHFDDKYMVTFANRLWGTQWVWFGCKSNLFGRLTNTPAESTIAQLDIEPILQTALRCGHCKDRAKGDLESFRTALEAHLASVYASIELEIK</sequence>
<reference evidence="2" key="1">
    <citation type="submission" date="2022-07" db="EMBL/GenBank/DDBJ databases">
        <title>Genome Sequence of Physisporinus lineatus.</title>
        <authorList>
            <person name="Buettner E."/>
        </authorList>
    </citation>
    <scope>NUCLEOTIDE SEQUENCE</scope>
    <source>
        <strain evidence="2">VT162</strain>
    </source>
</reference>
<feature type="region of interest" description="Disordered" evidence="1">
    <location>
        <begin position="1"/>
        <end position="27"/>
    </location>
</feature>
<name>A0AAD5YD93_9APHY</name>